<name>A0A7V4EGA1_9DEIN</name>
<reference evidence="11" key="1">
    <citation type="journal article" date="2020" name="mSystems">
        <title>Genome- and Community-Level Interaction Insights into Carbon Utilization and Element Cycling Functions of Hydrothermarchaeota in Hydrothermal Sediment.</title>
        <authorList>
            <person name="Zhou Z."/>
            <person name="Liu Y."/>
            <person name="Xu W."/>
            <person name="Pan J."/>
            <person name="Luo Z.H."/>
            <person name="Li M."/>
        </authorList>
    </citation>
    <scope>NUCLEOTIDE SEQUENCE [LARGE SCALE GENOMIC DNA]</scope>
    <source>
        <strain evidence="11">SpSt-611</strain>
        <strain evidence="10">SpSt-679</strain>
    </source>
</reference>
<feature type="domain" description="OmpR/PhoB-type" evidence="9">
    <location>
        <begin position="128"/>
        <end position="221"/>
    </location>
</feature>
<dbReference type="CDD" id="cd00383">
    <property type="entry name" value="trans_reg_C"/>
    <property type="match status" value="1"/>
</dbReference>
<evidence type="ECO:0000259" key="9">
    <source>
        <dbReference type="PROSITE" id="PS51755"/>
    </source>
</evidence>
<dbReference type="InterPro" id="IPR039420">
    <property type="entry name" value="WalR-like"/>
</dbReference>
<dbReference type="EMBL" id="DTCX01000127">
    <property type="protein sequence ID" value="HGL49398.1"/>
    <property type="molecule type" value="Genomic_DNA"/>
</dbReference>
<dbReference type="PANTHER" id="PTHR48111:SF59">
    <property type="entry name" value="TRANSCRIPTIONAL REGULATORY PROTEIN BAER"/>
    <property type="match status" value="1"/>
</dbReference>
<feature type="domain" description="Response regulatory" evidence="8">
    <location>
        <begin position="5"/>
        <end position="118"/>
    </location>
</feature>
<evidence type="ECO:0000313" key="11">
    <source>
        <dbReference type="EMBL" id="HGN85264.1"/>
    </source>
</evidence>
<organism evidence="11">
    <name type="scientific">Thermus tengchongensis</name>
    <dbReference type="NCBI Taxonomy" id="1214928"/>
    <lineage>
        <taxon>Bacteria</taxon>
        <taxon>Thermotogati</taxon>
        <taxon>Deinococcota</taxon>
        <taxon>Deinococci</taxon>
        <taxon>Thermales</taxon>
        <taxon>Thermaceae</taxon>
        <taxon>Thermus</taxon>
    </lineage>
</organism>
<proteinExistence type="predicted"/>
<protein>
    <submittedName>
        <fullName evidence="11">Response regulator transcription factor</fullName>
    </submittedName>
</protein>
<dbReference type="GO" id="GO:0006355">
    <property type="term" value="P:regulation of DNA-templated transcription"/>
    <property type="evidence" value="ECO:0007669"/>
    <property type="project" value="InterPro"/>
</dbReference>
<evidence type="ECO:0000256" key="4">
    <source>
        <dbReference type="ARBA" id="ARBA00023125"/>
    </source>
</evidence>
<gene>
    <name evidence="11" type="ORF">ENT80_03720</name>
    <name evidence="10" type="ORF">ENU54_02165</name>
</gene>
<keyword evidence="3" id="KW-0805">Transcription regulation</keyword>
<dbReference type="GO" id="GO:0032993">
    <property type="term" value="C:protein-DNA complex"/>
    <property type="evidence" value="ECO:0007669"/>
    <property type="project" value="TreeGrafter"/>
</dbReference>
<comment type="caution">
    <text evidence="11">The sequence shown here is derived from an EMBL/GenBank/DDBJ whole genome shotgun (WGS) entry which is preliminary data.</text>
</comment>
<dbReference type="GO" id="GO:0000156">
    <property type="term" value="F:phosphorelay response regulator activity"/>
    <property type="evidence" value="ECO:0007669"/>
    <property type="project" value="TreeGrafter"/>
</dbReference>
<dbReference type="GO" id="GO:0005829">
    <property type="term" value="C:cytosol"/>
    <property type="evidence" value="ECO:0007669"/>
    <property type="project" value="TreeGrafter"/>
</dbReference>
<evidence type="ECO:0000256" key="1">
    <source>
        <dbReference type="ARBA" id="ARBA00022553"/>
    </source>
</evidence>
<dbReference type="EMBL" id="DTAB01000216">
    <property type="protein sequence ID" value="HGN85264.1"/>
    <property type="molecule type" value="Genomic_DNA"/>
</dbReference>
<dbReference type="InterPro" id="IPR036388">
    <property type="entry name" value="WH-like_DNA-bd_sf"/>
</dbReference>
<dbReference type="SUPFAM" id="SSF46894">
    <property type="entry name" value="C-terminal effector domain of the bipartite response regulators"/>
    <property type="match status" value="1"/>
</dbReference>
<evidence type="ECO:0000256" key="3">
    <source>
        <dbReference type="ARBA" id="ARBA00023015"/>
    </source>
</evidence>
<dbReference type="Gene3D" id="6.10.250.690">
    <property type="match status" value="1"/>
</dbReference>
<dbReference type="InterPro" id="IPR016032">
    <property type="entry name" value="Sig_transdc_resp-reg_C-effctor"/>
</dbReference>
<dbReference type="Pfam" id="PF00486">
    <property type="entry name" value="Trans_reg_C"/>
    <property type="match status" value="1"/>
</dbReference>
<dbReference type="PROSITE" id="PS51755">
    <property type="entry name" value="OMPR_PHOB"/>
    <property type="match status" value="1"/>
</dbReference>
<feature type="DNA-binding region" description="OmpR/PhoB-type" evidence="7">
    <location>
        <begin position="128"/>
        <end position="221"/>
    </location>
</feature>
<dbReference type="InterPro" id="IPR001789">
    <property type="entry name" value="Sig_transdc_resp-reg_receiver"/>
</dbReference>
<dbReference type="InterPro" id="IPR011006">
    <property type="entry name" value="CheY-like_superfamily"/>
</dbReference>
<sequence length="223" mass="24963">MPGELVLVVEDEPQIADTLERYLRASGFRTERAGDGERALELWRRARPDLILLDLMLPKLDGLEVLKRIRQEDKTPILILTAKAEEVDRLLGLELGADDYVVKPFSPREVVARVKAVLRRAQGLVRPPSHVQAGPLEVDLEALRARCHGQELALTPFQVRLLYHFVAQAGKALTREEVLEALGTEADARTVDAHVKNLRARLGPCAELLETVRGYGYRLKEAP</sequence>
<evidence type="ECO:0000259" key="8">
    <source>
        <dbReference type="PROSITE" id="PS50110"/>
    </source>
</evidence>
<evidence type="ECO:0000256" key="6">
    <source>
        <dbReference type="PROSITE-ProRule" id="PRU00169"/>
    </source>
</evidence>
<dbReference type="SMART" id="SM00862">
    <property type="entry name" value="Trans_reg_C"/>
    <property type="match status" value="1"/>
</dbReference>
<keyword evidence="1 6" id="KW-0597">Phosphoprotein</keyword>
<accession>A0A7V4EGA1</accession>
<dbReference type="SMART" id="SM00448">
    <property type="entry name" value="REC"/>
    <property type="match status" value="1"/>
</dbReference>
<dbReference type="PROSITE" id="PS50110">
    <property type="entry name" value="RESPONSE_REGULATORY"/>
    <property type="match status" value="1"/>
</dbReference>
<evidence type="ECO:0000256" key="2">
    <source>
        <dbReference type="ARBA" id="ARBA00023012"/>
    </source>
</evidence>
<feature type="modified residue" description="4-aspartylphosphate" evidence="6">
    <location>
        <position position="54"/>
    </location>
</feature>
<dbReference type="Pfam" id="PF00072">
    <property type="entry name" value="Response_reg"/>
    <property type="match status" value="1"/>
</dbReference>
<evidence type="ECO:0000313" key="10">
    <source>
        <dbReference type="EMBL" id="HGL49398.1"/>
    </source>
</evidence>
<dbReference type="Gene3D" id="1.10.10.10">
    <property type="entry name" value="Winged helix-like DNA-binding domain superfamily/Winged helix DNA-binding domain"/>
    <property type="match status" value="1"/>
</dbReference>
<dbReference type="Gene3D" id="3.40.50.2300">
    <property type="match status" value="1"/>
</dbReference>
<dbReference type="SUPFAM" id="SSF52172">
    <property type="entry name" value="CheY-like"/>
    <property type="match status" value="1"/>
</dbReference>
<dbReference type="FunFam" id="3.40.50.2300:FF:000001">
    <property type="entry name" value="DNA-binding response regulator PhoB"/>
    <property type="match status" value="1"/>
</dbReference>
<dbReference type="AlphaFoldDB" id="A0A7V4EGA1"/>
<dbReference type="InterPro" id="IPR001867">
    <property type="entry name" value="OmpR/PhoB-type_DNA-bd"/>
</dbReference>
<keyword evidence="2" id="KW-0902">Two-component regulatory system</keyword>
<keyword evidence="4 7" id="KW-0238">DNA-binding</keyword>
<keyword evidence="5" id="KW-0804">Transcription</keyword>
<evidence type="ECO:0000256" key="5">
    <source>
        <dbReference type="ARBA" id="ARBA00023163"/>
    </source>
</evidence>
<dbReference type="GO" id="GO:0000976">
    <property type="term" value="F:transcription cis-regulatory region binding"/>
    <property type="evidence" value="ECO:0007669"/>
    <property type="project" value="TreeGrafter"/>
</dbReference>
<evidence type="ECO:0000256" key="7">
    <source>
        <dbReference type="PROSITE-ProRule" id="PRU01091"/>
    </source>
</evidence>
<dbReference type="PANTHER" id="PTHR48111">
    <property type="entry name" value="REGULATOR OF RPOS"/>
    <property type="match status" value="1"/>
</dbReference>